<evidence type="ECO:0008006" key="5">
    <source>
        <dbReference type="Google" id="ProtNLM"/>
    </source>
</evidence>
<protein>
    <recommendedName>
        <fullName evidence="5">Transmembrane protein</fullName>
    </recommendedName>
</protein>
<evidence type="ECO:0000313" key="4">
    <source>
        <dbReference type="Proteomes" id="UP000018208"/>
    </source>
</evidence>
<organism evidence="2">
    <name type="scientific">Spironucleus salmonicida</name>
    <dbReference type="NCBI Taxonomy" id="348837"/>
    <lineage>
        <taxon>Eukaryota</taxon>
        <taxon>Metamonada</taxon>
        <taxon>Diplomonadida</taxon>
        <taxon>Hexamitidae</taxon>
        <taxon>Hexamitinae</taxon>
        <taxon>Spironucleus</taxon>
    </lineage>
</organism>
<evidence type="ECO:0000256" key="1">
    <source>
        <dbReference type="SAM" id="Phobius"/>
    </source>
</evidence>
<evidence type="ECO:0000313" key="3">
    <source>
        <dbReference type="EMBL" id="KAH0571366.1"/>
    </source>
</evidence>
<gene>
    <name evidence="2" type="ORF">SS50377_13360</name>
    <name evidence="3" type="ORF">SS50377_27667</name>
</gene>
<dbReference type="AlphaFoldDB" id="V6LS86"/>
<keyword evidence="4" id="KW-1185">Reference proteome</keyword>
<keyword evidence="1" id="KW-0472">Membrane</keyword>
<reference evidence="3" key="2">
    <citation type="submission" date="2020-12" db="EMBL/GenBank/DDBJ databases">
        <title>New Spironucleus salmonicida genome in near-complete chromosomes.</title>
        <authorList>
            <person name="Xu F."/>
            <person name="Kurt Z."/>
            <person name="Jimenez-Gonzalez A."/>
            <person name="Astvaldsson A."/>
            <person name="Andersson J.O."/>
            <person name="Svard S.G."/>
        </authorList>
    </citation>
    <scope>NUCLEOTIDE SEQUENCE</scope>
    <source>
        <strain evidence="3">ATCC 50377</strain>
    </source>
</reference>
<dbReference type="EMBL" id="KI546073">
    <property type="protein sequence ID" value="EST46556.1"/>
    <property type="molecule type" value="Genomic_DNA"/>
</dbReference>
<keyword evidence="1" id="KW-0812">Transmembrane</keyword>
<dbReference type="Proteomes" id="UP000018208">
    <property type="component" value="Unassembled WGS sequence"/>
</dbReference>
<proteinExistence type="predicted"/>
<dbReference type="EMBL" id="AUWU02000007">
    <property type="protein sequence ID" value="KAH0571366.1"/>
    <property type="molecule type" value="Genomic_DNA"/>
</dbReference>
<accession>V6LS86</accession>
<name>V6LS86_9EUKA</name>
<evidence type="ECO:0000313" key="2">
    <source>
        <dbReference type="EMBL" id="EST46556.1"/>
    </source>
</evidence>
<feature type="transmembrane region" description="Helical" evidence="1">
    <location>
        <begin position="487"/>
        <end position="518"/>
    </location>
</feature>
<dbReference type="VEuPathDB" id="GiardiaDB:SS50377_27667"/>
<sequence>MITLLAGVQLVNLTSCYNISSKIQHIAATSQIIVSLASTGNTACEILPDGLSVTYEDSANLSFTQDISNFIYVNTTSIILSIPAGKVFSSDIITARVIMTSYAEFTEIEIGAFEDLKLQLQNCFNILPVVTIFEQSFSAALVSTGFCADIIKDSQILKVRITFGGQEFTRLLKDFIGFDYATGQTNLLLSEMNIDQSVLIQPFLSGMIQFILKSGSSLIIDFQDIIVGPRNVEVFNYVRVLAVSGAVTFQNNMNQTYQRIYFEQMVQKKYNRVSYKITVKTSNNTVYQFSRDYGKYDLQPSQAIRISCKVTQTIGPEECIDLTVKMATTETLQYEGFIIFYQDFTILGMIKATNLKSSLACSSSGQLIVKSGQFCVRLPPSSNLDTCLFTTSYPVTYKVWVTNFGAAESYPGKFERNITYNVNTVPEVCMTCDDLIENVLGWTCQQYIDWSLDGHAVLVNITTRGASPAGTKSYSTVFLDQIVNSNYLIVLIIVFVIGGIYLVFVIVYSIGGMVVFQIQLKKRLKKRK</sequence>
<reference evidence="2 3" key="1">
    <citation type="journal article" date="2014" name="PLoS Genet.">
        <title>The Genome of Spironucleus salmonicida Highlights a Fish Pathogen Adapted to Fluctuating Environments.</title>
        <authorList>
            <person name="Xu F."/>
            <person name="Jerlstrom-Hultqvist J."/>
            <person name="Einarsson E."/>
            <person name="Astvaldsson A."/>
            <person name="Svard S.G."/>
            <person name="Andersson J.O."/>
        </authorList>
    </citation>
    <scope>NUCLEOTIDE SEQUENCE</scope>
    <source>
        <strain evidence="3">ATCC 50377</strain>
    </source>
</reference>
<keyword evidence="1" id="KW-1133">Transmembrane helix</keyword>